<dbReference type="PANTHER" id="PTHR43576">
    <property type="entry name" value="ALPHA-L-ARABINOFURANOSIDASE C-RELATED"/>
    <property type="match status" value="1"/>
</dbReference>
<feature type="domain" description="Alpha-L-arabinofuranosidase C-terminal" evidence="9">
    <location>
        <begin position="283"/>
        <end position="397"/>
    </location>
</feature>
<dbReference type="EC" id="3.2.1.55" evidence="4"/>
<evidence type="ECO:0000256" key="6">
    <source>
        <dbReference type="ARBA" id="ARBA00023277"/>
    </source>
</evidence>
<dbReference type="InterPro" id="IPR010720">
    <property type="entry name" value="Alpha-L-AF_C"/>
</dbReference>
<dbReference type="AlphaFoldDB" id="A0A4D4KJQ9"/>
<accession>A0A4D4KJQ9</accession>
<evidence type="ECO:0000256" key="4">
    <source>
        <dbReference type="ARBA" id="ARBA00012670"/>
    </source>
</evidence>
<sequence length="409" mass="44910">MTGVNGAKWYDDAYGMWDPKHNRPAPGIVGKIKKAGVGMIRYPGGTSSNLFNWRAAVGPQESRGRQVEGKQGDTADSRFGPDEYMAFVREVGATPQIMAPFANSTPDEIADWVAYMNAPQGTTWGDLRARNGHPEPYGVRYWEIGNELFGTYQRYWMSADDDKAMRQYAFGGTQRQKRQRVGTPTDHRPAAAVSNGQPNQSFTVWYPPVVPKSQTIRVDEDTWREVADLASAGADDLVYTFAPESGGIHFGDGRHGKIPRRARRSPPTTPDAIVREQLSDFFHGGGHIVASEVKDNAEVSTRETPLGSSYDALVTTAALDKDGALSVLVINRSPEDDIKSRVELGSFRHATTVDVSVVAGRTYHDFNDAEHPDAVTIKKSRATAHGTSLTWTYPAHSVTLLRFPPPTSS</sequence>
<feature type="domain" description="Alpha-L-arabinofuranosidase 1 catalytic" evidence="10">
    <location>
        <begin position="37"/>
        <end position="156"/>
    </location>
</feature>
<evidence type="ECO:0000256" key="1">
    <source>
        <dbReference type="ARBA" id="ARBA00001462"/>
    </source>
</evidence>
<keyword evidence="5" id="KW-0378">Hydrolase</keyword>
<feature type="region of interest" description="Disordered" evidence="8">
    <location>
        <begin position="59"/>
        <end position="79"/>
    </location>
</feature>
<comment type="catalytic activity">
    <reaction evidence="1">
        <text>Hydrolysis of terminal non-reducing alpha-L-arabinofuranoside residues in alpha-L-arabinosides.</text>
        <dbReference type="EC" id="3.2.1.55"/>
    </reaction>
</comment>
<evidence type="ECO:0000256" key="7">
    <source>
        <dbReference type="ARBA" id="ARBA00023295"/>
    </source>
</evidence>
<evidence type="ECO:0000259" key="10">
    <source>
        <dbReference type="Pfam" id="PF22848"/>
    </source>
</evidence>
<gene>
    <name evidence="11" type="ORF">SANT12839_092960</name>
</gene>
<dbReference type="Gene3D" id="3.20.20.80">
    <property type="entry name" value="Glycosidases"/>
    <property type="match status" value="1"/>
</dbReference>
<dbReference type="RefSeq" id="WP_137969329.1">
    <property type="nucleotide sequence ID" value="NZ_BJHV01000001.1"/>
</dbReference>
<comment type="caution">
    <text evidence="11">The sequence shown here is derived from an EMBL/GenBank/DDBJ whole genome shotgun (WGS) entry which is preliminary data.</text>
</comment>
<reference evidence="11 12" key="1">
    <citation type="journal article" date="2020" name="Int. J. Syst. Evol. Microbiol.">
        <title>Reclassification of Streptomyces castelarensis and Streptomyces sporoclivatus as later heterotypic synonyms of Streptomyces antimycoticus.</title>
        <authorList>
            <person name="Komaki H."/>
            <person name="Tamura T."/>
        </authorList>
    </citation>
    <scope>NUCLEOTIDE SEQUENCE [LARGE SCALE GENOMIC DNA]</scope>
    <source>
        <strain evidence="11 12">NBRC 12839</strain>
    </source>
</reference>
<dbReference type="GO" id="GO:0046556">
    <property type="term" value="F:alpha-L-arabinofuranosidase activity"/>
    <property type="evidence" value="ECO:0007669"/>
    <property type="project" value="UniProtKB-EC"/>
</dbReference>
<organism evidence="11 12">
    <name type="scientific">Streptomyces antimycoticus</name>
    <dbReference type="NCBI Taxonomy" id="68175"/>
    <lineage>
        <taxon>Bacteria</taxon>
        <taxon>Bacillati</taxon>
        <taxon>Actinomycetota</taxon>
        <taxon>Actinomycetes</taxon>
        <taxon>Kitasatosporales</taxon>
        <taxon>Streptomycetaceae</taxon>
        <taxon>Streptomyces</taxon>
        <taxon>Streptomyces violaceusniger group</taxon>
    </lineage>
</organism>
<keyword evidence="6" id="KW-0119">Carbohydrate metabolism</keyword>
<keyword evidence="7" id="KW-0326">Glycosidase</keyword>
<evidence type="ECO:0000259" key="9">
    <source>
        <dbReference type="Pfam" id="PF06964"/>
    </source>
</evidence>
<dbReference type="GO" id="GO:0000272">
    <property type="term" value="P:polysaccharide catabolic process"/>
    <property type="evidence" value="ECO:0007669"/>
    <property type="project" value="TreeGrafter"/>
</dbReference>
<dbReference type="Pfam" id="PF06964">
    <property type="entry name" value="Alpha-L-AF_C"/>
    <property type="match status" value="1"/>
</dbReference>
<dbReference type="EMBL" id="BJHV01000001">
    <property type="protein sequence ID" value="GDY48414.1"/>
    <property type="molecule type" value="Genomic_DNA"/>
</dbReference>
<feature type="region of interest" description="Disordered" evidence="8">
    <location>
        <begin position="250"/>
        <end position="270"/>
    </location>
</feature>
<dbReference type="PANTHER" id="PTHR43576:SF3">
    <property type="entry name" value="ALPHA-L-ARABINOFURANOSIDASE C"/>
    <property type="match status" value="1"/>
</dbReference>
<evidence type="ECO:0000256" key="5">
    <source>
        <dbReference type="ARBA" id="ARBA00022801"/>
    </source>
</evidence>
<feature type="compositionally biased region" description="Basic and acidic residues" evidence="8">
    <location>
        <begin position="62"/>
        <end position="79"/>
    </location>
</feature>
<dbReference type="Pfam" id="PF22848">
    <property type="entry name" value="ASD1_dom"/>
    <property type="match status" value="1"/>
</dbReference>
<protein>
    <recommendedName>
        <fullName evidence="4">non-reducing end alpha-L-arabinofuranosidase</fullName>
        <ecNumber evidence="4">3.2.1.55</ecNumber>
    </recommendedName>
</protein>
<dbReference type="GO" id="GO:0046373">
    <property type="term" value="P:L-arabinose metabolic process"/>
    <property type="evidence" value="ECO:0007669"/>
    <property type="project" value="InterPro"/>
</dbReference>
<comment type="subunit">
    <text evidence="3">Homohexamer; trimer of dimers.</text>
</comment>
<dbReference type="Gene3D" id="2.60.40.1180">
    <property type="entry name" value="Golgi alpha-mannosidase II"/>
    <property type="match status" value="1"/>
</dbReference>
<comment type="similarity">
    <text evidence="2">Belongs to the glycosyl hydrolase 51 family.</text>
</comment>
<name>A0A4D4KJQ9_9ACTN</name>
<keyword evidence="12" id="KW-1185">Reference proteome</keyword>
<evidence type="ECO:0000256" key="3">
    <source>
        <dbReference type="ARBA" id="ARBA00011165"/>
    </source>
</evidence>
<proteinExistence type="inferred from homology"/>
<dbReference type="SUPFAM" id="SSF51011">
    <property type="entry name" value="Glycosyl hydrolase domain"/>
    <property type="match status" value="1"/>
</dbReference>
<evidence type="ECO:0000313" key="12">
    <source>
        <dbReference type="Proteomes" id="UP000299290"/>
    </source>
</evidence>
<dbReference type="Proteomes" id="UP000299290">
    <property type="component" value="Unassembled WGS sequence"/>
</dbReference>
<dbReference type="InterPro" id="IPR017853">
    <property type="entry name" value="GH"/>
</dbReference>
<evidence type="ECO:0000256" key="8">
    <source>
        <dbReference type="SAM" id="MobiDB-lite"/>
    </source>
</evidence>
<feature type="region of interest" description="Disordered" evidence="8">
    <location>
        <begin position="171"/>
        <end position="198"/>
    </location>
</feature>
<evidence type="ECO:0000313" key="11">
    <source>
        <dbReference type="EMBL" id="GDY48414.1"/>
    </source>
</evidence>
<dbReference type="InterPro" id="IPR055235">
    <property type="entry name" value="ASD1_cat"/>
</dbReference>
<evidence type="ECO:0000256" key="2">
    <source>
        <dbReference type="ARBA" id="ARBA00007186"/>
    </source>
</evidence>
<dbReference type="InterPro" id="IPR013780">
    <property type="entry name" value="Glyco_hydro_b"/>
</dbReference>
<dbReference type="SUPFAM" id="SSF51445">
    <property type="entry name" value="(Trans)glycosidases"/>
    <property type="match status" value="1"/>
</dbReference>